<gene>
    <name evidence="1" type="ORF">ACG0Z3_03780</name>
</gene>
<dbReference type="InterPro" id="IPR010260">
    <property type="entry name" value="AlpA"/>
</dbReference>
<comment type="caution">
    <text evidence="1">The sequence shown here is derived from an EMBL/GenBank/DDBJ whole genome shotgun (WGS) entry which is preliminary data.</text>
</comment>
<dbReference type="Pfam" id="PF05930">
    <property type="entry name" value="Phage_AlpA"/>
    <property type="match status" value="1"/>
</dbReference>
<dbReference type="EMBL" id="JBIGHW010000002">
    <property type="protein sequence ID" value="MFG6439793.1"/>
    <property type="molecule type" value="Genomic_DNA"/>
</dbReference>
<dbReference type="InterPro" id="IPR009061">
    <property type="entry name" value="DNA-bd_dom_put_sf"/>
</dbReference>
<keyword evidence="2" id="KW-1185">Reference proteome</keyword>
<name>A0ABW7FDK9_9BURK</name>
<evidence type="ECO:0000313" key="2">
    <source>
        <dbReference type="Proteomes" id="UP001606301"/>
    </source>
</evidence>
<dbReference type="Gene3D" id="1.10.238.160">
    <property type="match status" value="1"/>
</dbReference>
<dbReference type="Proteomes" id="UP001606301">
    <property type="component" value="Unassembled WGS sequence"/>
</dbReference>
<reference evidence="1 2" key="1">
    <citation type="submission" date="2024-08" db="EMBL/GenBank/DDBJ databases">
        <authorList>
            <person name="Lu H."/>
        </authorList>
    </citation>
    <scope>NUCLEOTIDE SEQUENCE [LARGE SCALE GENOMIC DNA]</scope>
    <source>
        <strain evidence="1 2">LKC17W</strain>
    </source>
</reference>
<accession>A0ABW7FDK9</accession>
<dbReference type="RefSeq" id="WP_394395461.1">
    <property type="nucleotide sequence ID" value="NZ_JBIGHW010000002.1"/>
</dbReference>
<organism evidence="1 2">
    <name type="scientific">Pelomonas margarita</name>
    <dbReference type="NCBI Taxonomy" id="3299031"/>
    <lineage>
        <taxon>Bacteria</taxon>
        <taxon>Pseudomonadati</taxon>
        <taxon>Pseudomonadota</taxon>
        <taxon>Betaproteobacteria</taxon>
        <taxon>Burkholderiales</taxon>
        <taxon>Sphaerotilaceae</taxon>
        <taxon>Roseateles</taxon>
    </lineage>
</organism>
<proteinExistence type="predicted"/>
<evidence type="ECO:0000313" key="1">
    <source>
        <dbReference type="EMBL" id="MFG6439793.1"/>
    </source>
</evidence>
<protein>
    <submittedName>
        <fullName evidence="1">Helix-turn-helix transcriptional regulator</fullName>
    </submittedName>
</protein>
<sequence>MNRQALSSQLPTEFLGGDVLLTVRQVMAITGLSRSSIYSFMAAGAFPLSATVGGRSVRWSLLEVRCWMAERFALRDKSGRARGAMR</sequence>
<dbReference type="InterPro" id="IPR052931">
    <property type="entry name" value="Prophage_regulatory_activator"/>
</dbReference>
<dbReference type="PANTHER" id="PTHR36154:SF1">
    <property type="entry name" value="DNA-BINDING TRANSCRIPTIONAL ACTIVATOR ALPA"/>
    <property type="match status" value="1"/>
</dbReference>
<dbReference type="PANTHER" id="PTHR36154">
    <property type="entry name" value="DNA-BINDING TRANSCRIPTIONAL ACTIVATOR ALPA"/>
    <property type="match status" value="1"/>
</dbReference>
<dbReference type="SUPFAM" id="SSF46955">
    <property type="entry name" value="Putative DNA-binding domain"/>
    <property type="match status" value="1"/>
</dbReference>